<protein>
    <submittedName>
        <fullName evidence="5">Trypsin-like peptidase domain-containing protein</fullName>
    </submittedName>
</protein>
<keyword evidence="2" id="KW-0378">Hydrolase</keyword>
<evidence type="ECO:0000313" key="5">
    <source>
        <dbReference type="EMBL" id="QXM07380.1"/>
    </source>
</evidence>
<feature type="domain" description="PDZ" evidence="4">
    <location>
        <begin position="328"/>
        <end position="372"/>
    </location>
</feature>
<feature type="transmembrane region" description="Helical" evidence="3">
    <location>
        <begin position="47"/>
        <end position="71"/>
    </location>
</feature>
<name>A0ABX8RE66_9CLOT</name>
<dbReference type="InterPro" id="IPR001478">
    <property type="entry name" value="PDZ"/>
</dbReference>
<dbReference type="SMART" id="SM00228">
    <property type="entry name" value="PDZ"/>
    <property type="match status" value="1"/>
</dbReference>
<dbReference type="InterPro" id="IPR051201">
    <property type="entry name" value="Chloro_Bact_Ser_Proteases"/>
</dbReference>
<organism evidence="5 6">
    <name type="scientific">Crassaminicella indica</name>
    <dbReference type="NCBI Taxonomy" id="2855394"/>
    <lineage>
        <taxon>Bacteria</taxon>
        <taxon>Bacillati</taxon>
        <taxon>Bacillota</taxon>
        <taxon>Clostridia</taxon>
        <taxon>Eubacteriales</taxon>
        <taxon>Clostridiaceae</taxon>
        <taxon>Crassaminicella</taxon>
    </lineage>
</organism>
<evidence type="ECO:0000313" key="6">
    <source>
        <dbReference type="Proteomes" id="UP000886818"/>
    </source>
</evidence>
<evidence type="ECO:0000256" key="2">
    <source>
        <dbReference type="ARBA" id="ARBA00022801"/>
    </source>
</evidence>
<sequence>MLFIYIIRGGDFMENRQREQEIIDVPVITYVEDKVEKKPRKRRNLSLVVVILISALIGGVISSYVMPVYVFGKLIPYPQNYFGPDIKQVIHVNPKSTEFLVSAVAKKAMPSVVGITTTSIERDFFFGPRTAKGLGTGVIVDKRGYILTNAHVVHNGNVEELKVLFDNGKKKDAKILWSDAALDLAVIKVDGVKVVPADLGNSDDLQVGEIAIAIGNPLGMEFEKTVTSGIISGLNRSVEINENERIENLIQTDASINPGNSGGPLLNSKGEVIGINTAKIKSGEGLGFAIPINIAKPIVDQFIEKGEFRKVYMGIQGINVDIFERSTGIDLITDEGIYIARVYKGSPAAKGGLRTGDVIIGIEDKKINSMTQLVKELYKYRPGDTANIKIMRNDEEKTLKIKLERIPKNY</sequence>
<dbReference type="Pfam" id="PF13180">
    <property type="entry name" value="PDZ_2"/>
    <property type="match status" value="1"/>
</dbReference>
<accession>A0ABX8RE66</accession>
<proteinExistence type="predicted"/>
<evidence type="ECO:0000259" key="4">
    <source>
        <dbReference type="PROSITE" id="PS50106"/>
    </source>
</evidence>
<dbReference type="PANTHER" id="PTHR43343:SF3">
    <property type="entry name" value="PROTEASE DO-LIKE 8, CHLOROPLASTIC"/>
    <property type="match status" value="1"/>
</dbReference>
<reference evidence="5" key="1">
    <citation type="submission" date="2021-07" db="EMBL/GenBank/DDBJ databases">
        <title>Complete genome sequence of Crassaminicella sp. 143-21, isolated from a deep-sea hydrothermal vent.</title>
        <authorList>
            <person name="Li X."/>
        </authorList>
    </citation>
    <scope>NUCLEOTIDE SEQUENCE</scope>
    <source>
        <strain evidence="5">143-21</strain>
    </source>
</reference>
<dbReference type="EMBL" id="CP078093">
    <property type="protein sequence ID" value="QXM07380.1"/>
    <property type="molecule type" value="Genomic_DNA"/>
</dbReference>
<evidence type="ECO:0000256" key="1">
    <source>
        <dbReference type="ARBA" id="ARBA00022670"/>
    </source>
</evidence>
<keyword evidence="3" id="KW-1133">Transmembrane helix</keyword>
<dbReference type="Proteomes" id="UP000886818">
    <property type="component" value="Chromosome"/>
</dbReference>
<evidence type="ECO:0000256" key="3">
    <source>
        <dbReference type="SAM" id="Phobius"/>
    </source>
</evidence>
<keyword evidence="6" id="KW-1185">Reference proteome</keyword>
<dbReference type="PANTHER" id="PTHR43343">
    <property type="entry name" value="PEPTIDASE S12"/>
    <property type="match status" value="1"/>
</dbReference>
<keyword evidence="3" id="KW-0472">Membrane</keyword>
<dbReference type="PROSITE" id="PS50106">
    <property type="entry name" value="PDZ"/>
    <property type="match status" value="1"/>
</dbReference>
<keyword evidence="1" id="KW-0645">Protease</keyword>
<keyword evidence="3" id="KW-0812">Transmembrane</keyword>
<dbReference type="Pfam" id="PF13365">
    <property type="entry name" value="Trypsin_2"/>
    <property type="match status" value="1"/>
</dbReference>
<gene>
    <name evidence="5" type="ORF">KVH43_03620</name>
</gene>